<proteinExistence type="predicted"/>
<dbReference type="Proteomes" id="UP000736335">
    <property type="component" value="Unassembled WGS sequence"/>
</dbReference>
<dbReference type="AlphaFoldDB" id="A0A9P6HGQ0"/>
<name>A0A9P6HGQ0_9AGAM</name>
<evidence type="ECO:0000256" key="1">
    <source>
        <dbReference type="SAM" id="MobiDB-lite"/>
    </source>
</evidence>
<reference evidence="2" key="2">
    <citation type="submission" date="2020-11" db="EMBL/GenBank/DDBJ databases">
        <authorList>
            <consortium name="DOE Joint Genome Institute"/>
            <person name="Kuo A."/>
            <person name="Miyauchi S."/>
            <person name="Kiss E."/>
            <person name="Drula E."/>
            <person name="Kohler A."/>
            <person name="Sanchez-Garcia M."/>
            <person name="Andreopoulos B."/>
            <person name="Barry K.W."/>
            <person name="Bonito G."/>
            <person name="Buee M."/>
            <person name="Carver A."/>
            <person name="Chen C."/>
            <person name="Cichocki N."/>
            <person name="Clum A."/>
            <person name="Culley D."/>
            <person name="Crous P.W."/>
            <person name="Fauchery L."/>
            <person name="Girlanda M."/>
            <person name="Hayes R."/>
            <person name="Keri Z."/>
            <person name="Labutti K."/>
            <person name="Lipzen A."/>
            <person name="Lombard V."/>
            <person name="Magnuson J."/>
            <person name="Maillard F."/>
            <person name="Morin E."/>
            <person name="Murat C."/>
            <person name="Nolan M."/>
            <person name="Ohm R."/>
            <person name="Pangilinan J."/>
            <person name="Pereira M."/>
            <person name="Perotto S."/>
            <person name="Peter M."/>
            <person name="Riley R."/>
            <person name="Sitrit Y."/>
            <person name="Stielow B."/>
            <person name="Szollosi G."/>
            <person name="Zifcakova L."/>
            <person name="Stursova M."/>
            <person name="Spatafora J.W."/>
            <person name="Tedersoo L."/>
            <person name="Vaario L.-M."/>
            <person name="Yamada A."/>
            <person name="Yan M."/>
            <person name="Wang P."/>
            <person name="Xu J."/>
            <person name="Bruns T."/>
            <person name="Baldrian P."/>
            <person name="Vilgalys R."/>
            <person name="Henrissat B."/>
            <person name="Grigoriev I.V."/>
            <person name="Hibbett D."/>
            <person name="Nagy L.G."/>
            <person name="Martin F.M."/>
        </authorList>
    </citation>
    <scope>NUCLEOTIDE SEQUENCE</scope>
    <source>
        <strain evidence="2">UH-Tt-Lm1</strain>
    </source>
</reference>
<feature type="compositionally biased region" description="Basic and acidic residues" evidence="1">
    <location>
        <begin position="408"/>
        <end position="436"/>
    </location>
</feature>
<gene>
    <name evidence="2" type="ORF">BJ322DRAFT_1020646</name>
</gene>
<feature type="region of interest" description="Disordered" evidence="1">
    <location>
        <begin position="405"/>
        <end position="436"/>
    </location>
</feature>
<evidence type="ECO:0000313" key="3">
    <source>
        <dbReference type="Proteomes" id="UP000736335"/>
    </source>
</evidence>
<protein>
    <submittedName>
        <fullName evidence="2">Uncharacterized protein</fullName>
    </submittedName>
</protein>
<reference evidence="2" key="1">
    <citation type="journal article" date="2020" name="Nat. Commun.">
        <title>Large-scale genome sequencing of mycorrhizal fungi provides insights into the early evolution of symbiotic traits.</title>
        <authorList>
            <person name="Miyauchi S."/>
            <person name="Kiss E."/>
            <person name="Kuo A."/>
            <person name="Drula E."/>
            <person name="Kohler A."/>
            <person name="Sanchez-Garcia M."/>
            <person name="Morin E."/>
            <person name="Andreopoulos B."/>
            <person name="Barry K.W."/>
            <person name="Bonito G."/>
            <person name="Buee M."/>
            <person name="Carver A."/>
            <person name="Chen C."/>
            <person name="Cichocki N."/>
            <person name="Clum A."/>
            <person name="Culley D."/>
            <person name="Crous P.W."/>
            <person name="Fauchery L."/>
            <person name="Girlanda M."/>
            <person name="Hayes R.D."/>
            <person name="Keri Z."/>
            <person name="LaButti K."/>
            <person name="Lipzen A."/>
            <person name="Lombard V."/>
            <person name="Magnuson J."/>
            <person name="Maillard F."/>
            <person name="Murat C."/>
            <person name="Nolan M."/>
            <person name="Ohm R.A."/>
            <person name="Pangilinan J."/>
            <person name="Pereira M.F."/>
            <person name="Perotto S."/>
            <person name="Peter M."/>
            <person name="Pfister S."/>
            <person name="Riley R."/>
            <person name="Sitrit Y."/>
            <person name="Stielow J.B."/>
            <person name="Szollosi G."/>
            <person name="Zifcakova L."/>
            <person name="Stursova M."/>
            <person name="Spatafora J.W."/>
            <person name="Tedersoo L."/>
            <person name="Vaario L.M."/>
            <person name="Yamada A."/>
            <person name="Yan M."/>
            <person name="Wang P."/>
            <person name="Xu J."/>
            <person name="Bruns T."/>
            <person name="Baldrian P."/>
            <person name="Vilgalys R."/>
            <person name="Dunand C."/>
            <person name="Henrissat B."/>
            <person name="Grigoriev I.V."/>
            <person name="Hibbett D."/>
            <person name="Nagy L.G."/>
            <person name="Martin F.M."/>
        </authorList>
    </citation>
    <scope>NUCLEOTIDE SEQUENCE</scope>
    <source>
        <strain evidence="2">UH-Tt-Lm1</strain>
    </source>
</reference>
<evidence type="ECO:0000313" key="2">
    <source>
        <dbReference type="EMBL" id="KAF9785032.1"/>
    </source>
</evidence>
<comment type="caution">
    <text evidence="2">The sequence shown here is derived from an EMBL/GenBank/DDBJ whole genome shotgun (WGS) entry which is preliminary data.</text>
</comment>
<keyword evidence="3" id="KW-1185">Reference proteome</keyword>
<accession>A0A9P6HGQ0</accession>
<organism evidence="2 3">
    <name type="scientific">Thelephora terrestris</name>
    <dbReference type="NCBI Taxonomy" id="56493"/>
    <lineage>
        <taxon>Eukaryota</taxon>
        <taxon>Fungi</taxon>
        <taxon>Dikarya</taxon>
        <taxon>Basidiomycota</taxon>
        <taxon>Agaricomycotina</taxon>
        <taxon>Agaricomycetes</taxon>
        <taxon>Thelephorales</taxon>
        <taxon>Thelephoraceae</taxon>
        <taxon>Thelephora</taxon>
    </lineage>
</organism>
<sequence length="436" mass="49110">MAVTLSLQTVNDQGEVPLPAVIKWTENAVCPHITYTSVLICKLTVDNTNKLAHLWLRLLNNAQHNPHHEEGDGYETHSQHASMFFEVSTGQSCHPPGAVLPHQRRFPSLPPALKFARPISRASSDLHSCKLNLLDTSTCQVHRHGLIGVLSGPPSFGQHRVLRRSEQSNAFPTVTRYHWLKLRWLAPLTAYTLPPKCLLLRAVWFDLMLREACDQDERLSVEPLSLSSDQFQTCLGSPGGLQPALTPDAQCTVFVLPKDLIFVRRGSGQDSARVQRARNMPWPYAFSANFGSWANCFKNRLTWDKIRLANLLFGRRVGGCEMIDEYNLKIFMIRDMQLAAFFSAALLSKLRSDAVPLNSEFWPHYIIRSEVIPRDAPGIDLSIAFDLSERNEAIDIVKVFLVEEDSDRDSAEERTSRASDQPRKGGSLERFAKGEE</sequence>
<dbReference type="EMBL" id="WIUZ02000007">
    <property type="protein sequence ID" value="KAF9785032.1"/>
    <property type="molecule type" value="Genomic_DNA"/>
</dbReference>